<dbReference type="PROSITE" id="PS50297">
    <property type="entry name" value="ANK_REP_REGION"/>
    <property type="match status" value="3"/>
</dbReference>
<keyword evidence="5" id="KW-1185">Reference proteome</keyword>
<dbReference type="Proteomes" id="UP000027195">
    <property type="component" value="Unassembled WGS sequence"/>
</dbReference>
<dbReference type="STRING" id="930990.A0A067MZT0"/>
<feature type="repeat" description="ANK" evidence="3">
    <location>
        <begin position="37"/>
        <end position="78"/>
    </location>
</feature>
<dbReference type="InterPro" id="IPR036770">
    <property type="entry name" value="Ankyrin_rpt-contain_sf"/>
</dbReference>
<name>A0A067MZT0_BOTB1</name>
<evidence type="ECO:0000256" key="1">
    <source>
        <dbReference type="ARBA" id="ARBA00022737"/>
    </source>
</evidence>
<dbReference type="InParanoid" id="A0A067MZT0"/>
<feature type="non-terminal residue" evidence="4">
    <location>
        <position position="107"/>
    </location>
</feature>
<dbReference type="PANTHER" id="PTHR24189">
    <property type="entry name" value="MYOTROPHIN"/>
    <property type="match status" value="1"/>
</dbReference>
<dbReference type="EMBL" id="KL198017">
    <property type="protein sequence ID" value="KDQ21129.1"/>
    <property type="molecule type" value="Genomic_DNA"/>
</dbReference>
<dbReference type="Gene3D" id="1.25.40.20">
    <property type="entry name" value="Ankyrin repeat-containing domain"/>
    <property type="match status" value="1"/>
</dbReference>
<gene>
    <name evidence="4" type="ORF">BOTBODRAFT_83847</name>
</gene>
<feature type="non-terminal residue" evidence="4">
    <location>
        <position position="1"/>
    </location>
</feature>
<dbReference type="PRINTS" id="PR01415">
    <property type="entry name" value="ANKYRIN"/>
</dbReference>
<dbReference type="Pfam" id="PF12796">
    <property type="entry name" value="Ank_2"/>
    <property type="match status" value="1"/>
</dbReference>
<dbReference type="HOGENOM" id="CLU_000134_45_4_1"/>
<dbReference type="SMART" id="SM00248">
    <property type="entry name" value="ANK"/>
    <property type="match status" value="3"/>
</dbReference>
<keyword evidence="1" id="KW-0677">Repeat</keyword>
<dbReference type="Pfam" id="PF13637">
    <property type="entry name" value="Ank_4"/>
    <property type="match status" value="1"/>
</dbReference>
<keyword evidence="2 3" id="KW-0040">ANK repeat</keyword>
<evidence type="ECO:0000256" key="2">
    <source>
        <dbReference type="ARBA" id="ARBA00023043"/>
    </source>
</evidence>
<feature type="repeat" description="ANK" evidence="3">
    <location>
        <begin position="79"/>
        <end position="107"/>
    </location>
</feature>
<dbReference type="InterPro" id="IPR050745">
    <property type="entry name" value="Multifunctional_regulatory"/>
</dbReference>
<dbReference type="OrthoDB" id="194358at2759"/>
<reference evidence="5" key="1">
    <citation type="journal article" date="2014" name="Proc. Natl. Acad. Sci. U.S.A.">
        <title>Extensive sampling of basidiomycete genomes demonstrates inadequacy of the white-rot/brown-rot paradigm for wood decay fungi.</title>
        <authorList>
            <person name="Riley R."/>
            <person name="Salamov A.A."/>
            <person name="Brown D.W."/>
            <person name="Nagy L.G."/>
            <person name="Floudas D."/>
            <person name="Held B.W."/>
            <person name="Levasseur A."/>
            <person name="Lombard V."/>
            <person name="Morin E."/>
            <person name="Otillar R."/>
            <person name="Lindquist E.A."/>
            <person name="Sun H."/>
            <person name="LaButti K.M."/>
            <person name="Schmutz J."/>
            <person name="Jabbour D."/>
            <person name="Luo H."/>
            <person name="Baker S.E."/>
            <person name="Pisabarro A.G."/>
            <person name="Walton J.D."/>
            <person name="Blanchette R.A."/>
            <person name="Henrissat B."/>
            <person name="Martin F."/>
            <person name="Cullen D."/>
            <person name="Hibbett D.S."/>
            <person name="Grigoriev I.V."/>
        </authorList>
    </citation>
    <scope>NUCLEOTIDE SEQUENCE [LARGE SCALE GENOMIC DNA]</scope>
    <source>
        <strain evidence="5">FD-172 SS1</strain>
    </source>
</reference>
<protein>
    <submittedName>
        <fullName evidence="4">Uncharacterized protein</fullName>
    </submittedName>
</protein>
<sequence length="107" mass="11237">DGRSPLHAAFLWVPSDSTNVIATLVKYGASLDALDNAGATPLHYAAMNNARDSFTQVEHKKLIYALLAAGADPNAPDIHGKTPLHFAAGKGSSSAIELLINTRADIN</sequence>
<organism evidence="4 5">
    <name type="scientific">Botryobasidium botryosum (strain FD-172 SS1)</name>
    <dbReference type="NCBI Taxonomy" id="930990"/>
    <lineage>
        <taxon>Eukaryota</taxon>
        <taxon>Fungi</taxon>
        <taxon>Dikarya</taxon>
        <taxon>Basidiomycota</taxon>
        <taxon>Agaricomycotina</taxon>
        <taxon>Agaricomycetes</taxon>
        <taxon>Cantharellales</taxon>
        <taxon>Botryobasidiaceae</taxon>
        <taxon>Botryobasidium</taxon>
    </lineage>
</organism>
<feature type="repeat" description="ANK" evidence="3">
    <location>
        <begin position="1"/>
        <end position="36"/>
    </location>
</feature>
<accession>A0A067MZT0</accession>
<dbReference type="InterPro" id="IPR002110">
    <property type="entry name" value="Ankyrin_rpt"/>
</dbReference>
<dbReference type="SUPFAM" id="SSF48403">
    <property type="entry name" value="Ankyrin repeat"/>
    <property type="match status" value="1"/>
</dbReference>
<dbReference type="PANTHER" id="PTHR24189:SF50">
    <property type="entry name" value="ANKYRIN REPEAT AND SOCS BOX PROTEIN 2"/>
    <property type="match status" value="1"/>
</dbReference>
<dbReference type="PROSITE" id="PS50088">
    <property type="entry name" value="ANK_REPEAT"/>
    <property type="match status" value="3"/>
</dbReference>
<evidence type="ECO:0000256" key="3">
    <source>
        <dbReference type="PROSITE-ProRule" id="PRU00023"/>
    </source>
</evidence>
<dbReference type="AlphaFoldDB" id="A0A067MZT0"/>
<evidence type="ECO:0000313" key="5">
    <source>
        <dbReference type="Proteomes" id="UP000027195"/>
    </source>
</evidence>
<proteinExistence type="predicted"/>
<evidence type="ECO:0000313" key="4">
    <source>
        <dbReference type="EMBL" id="KDQ21129.1"/>
    </source>
</evidence>